<dbReference type="EMBL" id="QPIX01000001">
    <property type="protein sequence ID" value="RCW28745.1"/>
    <property type="molecule type" value="Genomic_DNA"/>
</dbReference>
<dbReference type="PANTHER" id="PTHR46797:SF19">
    <property type="entry name" value="BLL2473 PROTEIN"/>
    <property type="match status" value="1"/>
</dbReference>
<dbReference type="Gene3D" id="1.10.260.40">
    <property type="entry name" value="lambda repressor-like DNA-binding domains"/>
    <property type="match status" value="1"/>
</dbReference>
<name>A0A6I7HVB4_9HYPH</name>
<dbReference type="RefSeq" id="WP_114361769.1">
    <property type="nucleotide sequence ID" value="NZ_QPIX01000001.1"/>
</dbReference>
<evidence type="ECO:0000313" key="3">
    <source>
        <dbReference type="EMBL" id="RCW28745.1"/>
    </source>
</evidence>
<dbReference type="InterPro" id="IPR013096">
    <property type="entry name" value="Cupin_2"/>
</dbReference>
<dbReference type="SMART" id="SM00530">
    <property type="entry name" value="HTH_XRE"/>
    <property type="match status" value="1"/>
</dbReference>
<protein>
    <submittedName>
        <fullName evidence="3">XRE family transcriptional regulator</fullName>
    </submittedName>
</protein>
<dbReference type="Pfam" id="PF01381">
    <property type="entry name" value="HTH_3"/>
    <property type="match status" value="1"/>
</dbReference>
<evidence type="ECO:0000259" key="2">
    <source>
        <dbReference type="PROSITE" id="PS50943"/>
    </source>
</evidence>
<reference evidence="3 4" key="1">
    <citation type="submission" date="2018-07" db="EMBL/GenBank/DDBJ databases">
        <title>Genomic Encyclopedia of Type Strains, Phase IV (KMG-IV): sequencing the most valuable type-strain genomes for metagenomic binning, comparative biology and taxonomic classification.</title>
        <authorList>
            <person name="Goeker M."/>
        </authorList>
    </citation>
    <scope>NUCLEOTIDE SEQUENCE [LARGE SCALE GENOMIC DNA]</scope>
    <source>
        <strain evidence="3 4">DSM 25528</strain>
    </source>
</reference>
<dbReference type="AlphaFoldDB" id="A0A6I7HVB4"/>
<dbReference type="Gene3D" id="2.60.120.10">
    <property type="entry name" value="Jelly Rolls"/>
    <property type="match status" value="1"/>
</dbReference>
<dbReference type="CDD" id="cd00093">
    <property type="entry name" value="HTH_XRE"/>
    <property type="match status" value="1"/>
</dbReference>
<dbReference type="SUPFAM" id="SSF51182">
    <property type="entry name" value="RmlC-like cupins"/>
    <property type="match status" value="1"/>
</dbReference>
<organism evidence="3 4">
    <name type="scientific">Ciceribacter lividus</name>
    <dbReference type="NCBI Taxonomy" id="1197950"/>
    <lineage>
        <taxon>Bacteria</taxon>
        <taxon>Pseudomonadati</taxon>
        <taxon>Pseudomonadota</taxon>
        <taxon>Alphaproteobacteria</taxon>
        <taxon>Hyphomicrobiales</taxon>
        <taxon>Rhizobiaceae</taxon>
        <taxon>Ciceribacter</taxon>
    </lineage>
</organism>
<sequence length="194" mass="21346">MLSETLTNELQRYAIGPRIRALRLKKKLGLVQLGAHTGLSPAMLSKIERGQLFPTLPTLVRIAMVFGVGLDHFFAPDKDRPLVAVVRKGERIRLPVPASDGPPAWLFESLDYPVADRRMEAFYAEFPADAPPSEPHRHGSAEFIYVLSGRLAVDVDGEENVLHAGDAMYFDSSVPHSYRREGAVACKALVVTAP</sequence>
<dbReference type="InterPro" id="IPR001387">
    <property type="entry name" value="Cro/C1-type_HTH"/>
</dbReference>
<dbReference type="Proteomes" id="UP000252582">
    <property type="component" value="Unassembled WGS sequence"/>
</dbReference>
<feature type="domain" description="HTH cro/C1-type" evidence="2">
    <location>
        <begin position="19"/>
        <end position="73"/>
    </location>
</feature>
<dbReference type="InterPro" id="IPR050807">
    <property type="entry name" value="TransReg_Diox_bact_type"/>
</dbReference>
<dbReference type="GO" id="GO:0005829">
    <property type="term" value="C:cytosol"/>
    <property type="evidence" value="ECO:0007669"/>
    <property type="project" value="TreeGrafter"/>
</dbReference>
<dbReference type="InterPro" id="IPR011051">
    <property type="entry name" value="RmlC_Cupin_sf"/>
</dbReference>
<dbReference type="GO" id="GO:0003700">
    <property type="term" value="F:DNA-binding transcription factor activity"/>
    <property type="evidence" value="ECO:0007669"/>
    <property type="project" value="TreeGrafter"/>
</dbReference>
<dbReference type="InterPro" id="IPR010982">
    <property type="entry name" value="Lambda_DNA-bd_dom_sf"/>
</dbReference>
<gene>
    <name evidence="3" type="ORF">DFR48_101763</name>
</gene>
<evidence type="ECO:0000256" key="1">
    <source>
        <dbReference type="ARBA" id="ARBA00023125"/>
    </source>
</evidence>
<accession>A0A6I7HVB4</accession>
<dbReference type="GO" id="GO:0003677">
    <property type="term" value="F:DNA binding"/>
    <property type="evidence" value="ECO:0007669"/>
    <property type="project" value="UniProtKB-KW"/>
</dbReference>
<dbReference type="SUPFAM" id="SSF47413">
    <property type="entry name" value="lambda repressor-like DNA-binding domains"/>
    <property type="match status" value="1"/>
</dbReference>
<keyword evidence="4" id="KW-1185">Reference proteome</keyword>
<dbReference type="PROSITE" id="PS50943">
    <property type="entry name" value="HTH_CROC1"/>
    <property type="match status" value="1"/>
</dbReference>
<comment type="caution">
    <text evidence="3">The sequence shown here is derived from an EMBL/GenBank/DDBJ whole genome shotgun (WGS) entry which is preliminary data.</text>
</comment>
<evidence type="ECO:0000313" key="4">
    <source>
        <dbReference type="Proteomes" id="UP000252582"/>
    </source>
</evidence>
<keyword evidence="1" id="KW-0238">DNA-binding</keyword>
<dbReference type="PANTHER" id="PTHR46797">
    <property type="entry name" value="HTH-TYPE TRANSCRIPTIONAL REGULATOR"/>
    <property type="match status" value="1"/>
</dbReference>
<dbReference type="Pfam" id="PF07883">
    <property type="entry name" value="Cupin_2"/>
    <property type="match status" value="1"/>
</dbReference>
<proteinExistence type="predicted"/>
<dbReference type="CDD" id="cd02209">
    <property type="entry name" value="cupin_XRE_C"/>
    <property type="match status" value="1"/>
</dbReference>
<dbReference type="InterPro" id="IPR014710">
    <property type="entry name" value="RmlC-like_jellyroll"/>
</dbReference>